<evidence type="ECO:0000313" key="2">
    <source>
        <dbReference type="EMBL" id="QDT55775.1"/>
    </source>
</evidence>
<dbReference type="AlphaFoldDB" id="A0A517SI35"/>
<dbReference type="Pfam" id="PF16357">
    <property type="entry name" value="PepSY_TM_like_2"/>
    <property type="match status" value="1"/>
</dbReference>
<accession>A0A517SI35</accession>
<protein>
    <submittedName>
        <fullName evidence="2">PepSY-associated TM helix</fullName>
    </submittedName>
</protein>
<dbReference type="PANTHER" id="PTHR40115:SF1">
    <property type="entry name" value="INNER MEMBRANE PROTEIN WITH PEPSY TM HELIX"/>
    <property type="match status" value="1"/>
</dbReference>
<proteinExistence type="predicted"/>
<dbReference type="EMBL" id="CP036271">
    <property type="protein sequence ID" value="QDT55775.1"/>
    <property type="molecule type" value="Genomic_DNA"/>
</dbReference>
<name>A0A517SI35_9PLAN</name>
<dbReference type="Proteomes" id="UP000315700">
    <property type="component" value="Chromosome"/>
</dbReference>
<dbReference type="InterPro" id="IPR032307">
    <property type="entry name" value="PepSY_TM-like_2"/>
</dbReference>
<gene>
    <name evidence="2" type="ORF">Pan44_38230</name>
</gene>
<keyword evidence="3" id="KW-1185">Reference proteome</keyword>
<organism evidence="2 3">
    <name type="scientific">Caulifigura coniformis</name>
    <dbReference type="NCBI Taxonomy" id="2527983"/>
    <lineage>
        <taxon>Bacteria</taxon>
        <taxon>Pseudomonadati</taxon>
        <taxon>Planctomycetota</taxon>
        <taxon>Planctomycetia</taxon>
        <taxon>Planctomycetales</taxon>
        <taxon>Planctomycetaceae</taxon>
        <taxon>Caulifigura</taxon>
    </lineage>
</organism>
<dbReference type="OrthoDB" id="27171at2"/>
<sequence length="194" mass="21813">MIQWHWVSSALCLAGMILFTITGITLNHAGEIEAKPAVLTRTLEMPRDVLDTLNAAEASDAAPVPNPVATWLADRLARPIPAHPAEWSTSEVYLSMPTPGVDAWLVVDRETGAVEFERSDRGWIAYFNDLHKARHTGLAWKWFLDLFAIATLIFCVTGLYLLYFHARHRRMTWPVVALGLAIPWFLALLISHTR</sequence>
<keyword evidence="1" id="KW-1133">Transmembrane helix</keyword>
<feature type="transmembrane region" description="Helical" evidence="1">
    <location>
        <begin position="171"/>
        <end position="190"/>
    </location>
</feature>
<dbReference type="PANTHER" id="PTHR40115">
    <property type="entry name" value="INNER MEMBRANE PROTEIN WITH PEPSY TM HELIX"/>
    <property type="match status" value="1"/>
</dbReference>
<keyword evidence="1" id="KW-0812">Transmembrane</keyword>
<dbReference type="KEGG" id="ccos:Pan44_38230"/>
<feature type="transmembrane region" description="Helical" evidence="1">
    <location>
        <begin position="6"/>
        <end position="26"/>
    </location>
</feature>
<feature type="transmembrane region" description="Helical" evidence="1">
    <location>
        <begin position="142"/>
        <end position="165"/>
    </location>
</feature>
<reference evidence="2 3" key="1">
    <citation type="submission" date="2019-02" db="EMBL/GenBank/DDBJ databases">
        <title>Deep-cultivation of Planctomycetes and their phenomic and genomic characterization uncovers novel biology.</title>
        <authorList>
            <person name="Wiegand S."/>
            <person name="Jogler M."/>
            <person name="Boedeker C."/>
            <person name="Pinto D."/>
            <person name="Vollmers J."/>
            <person name="Rivas-Marin E."/>
            <person name="Kohn T."/>
            <person name="Peeters S.H."/>
            <person name="Heuer A."/>
            <person name="Rast P."/>
            <person name="Oberbeckmann S."/>
            <person name="Bunk B."/>
            <person name="Jeske O."/>
            <person name="Meyerdierks A."/>
            <person name="Storesund J.E."/>
            <person name="Kallscheuer N."/>
            <person name="Luecker S."/>
            <person name="Lage O.M."/>
            <person name="Pohl T."/>
            <person name="Merkel B.J."/>
            <person name="Hornburger P."/>
            <person name="Mueller R.-W."/>
            <person name="Bruemmer F."/>
            <person name="Labrenz M."/>
            <person name="Spormann A.M."/>
            <person name="Op den Camp H."/>
            <person name="Overmann J."/>
            <person name="Amann R."/>
            <person name="Jetten M.S.M."/>
            <person name="Mascher T."/>
            <person name="Medema M.H."/>
            <person name="Devos D.P."/>
            <person name="Kaster A.-K."/>
            <person name="Ovreas L."/>
            <person name="Rohde M."/>
            <person name="Galperin M.Y."/>
            <person name="Jogler C."/>
        </authorList>
    </citation>
    <scope>NUCLEOTIDE SEQUENCE [LARGE SCALE GENOMIC DNA]</scope>
    <source>
        <strain evidence="2 3">Pan44</strain>
    </source>
</reference>
<keyword evidence="1" id="KW-0472">Membrane</keyword>
<evidence type="ECO:0000313" key="3">
    <source>
        <dbReference type="Proteomes" id="UP000315700"/>
    </source>
</evidence>
<dbReference type="InParanoid" id="A0A517SI35"/>
<evidence type="ECO:0000256" key="1">
    <source>
        <dbReference type="SAM" id="Phobius"/>
    </source>
</evidence>